<evidence type="ECO:0000256" key="1">
    <source>
        <dbReference type="ARBA" id="ARBA00022723"/>
    </source>
</evidence>
<accession>A0A2P5F3A3</accession>
<dbReference type="PANTHER" id="PTHR14493">
    <property type="entry name" value="UNKEMPT FAMILY MEMBER"/>
    <property type="match status" value="1"/>
</dbReference>
<dbReference type="PANTHER" id="PTHR14493:SF90">
    <property type="entry name" value="ZINC FINGER CCCH DOMAIN-CONTAINING PROTEIN 2"/>
    <property type="match status" value="1"/>
</dbReference>
<evidence type="ECO:0000256" key="2">
    <source>
        <dbReference type="ARBA" id="ARBA00022771"/>
    </source>
</evidence>
<reference evidence="6" key="1">
    <citation type="submission" date="2016-06" db="EMBL/GenBank/DDBJ databases">
        <title>Parallel loss of symbiosis genes in relatives of nitrogen-fixing non-legume Parasponia.</title>
        <authorList>
            <person name="Van Velzen R."/>
            <person name="Holmer R."/>
            <person name="Bu F."/>
            <person name="Rutten L."/>
            <person name="Van Zeijl A."/>
            <person name="Liu W."/>
            <person name="Santuari L."/>
            <person name="Cao Q."/>
            <person name="Sharma T."/>
            <person name="Shen D."/>
            <person name="Roswanjaya Y."/>
            <person name="Wardhani T."/>
            <person name="Kalhor M.S."/>
            <person name="Jansen J."/>
            <person name="Van den Hoogen J."/>
            <person name="Gungor B."/>
            <person name="Hartog M."/>
            <person name="Hontelez J."/>
            <person name="Verver J."/>
            <person name="Yang W.-C."/>
            <person name="Schijlen E."/>
            <person name="Repin R."/>
            <person name="Schilthuizen M."/>
            <person name="Schranz E."/>
            <person name="Heidstra R."/>
            <person name="Miyata K."/>
            <person name="Fedorova E."/>
            <person name="Kohlen W."/>
            <person name="Bisseling T."/>
            <person name="Smit S."/>
            <person name="Geurts R."/>
        </authorList>
    </citation>
    <scope>NUCLEOTIDE SEQUENCE [LARGE SCALE GENOMIC DNA]</scope>
    <source>
        <strain evidence="6">cv. RG33-2</strain>
    </source>
</reference>
<evidence type="ECO:0000256" key="4">
    <source>
        <dbReference type="SAM" id="MobiDB-lite"/>
    </source>
</evidence>
<dbReference type="OrthoDB" id="410307at2759"/>
<organism evidence="5 6">
    <name type="scientific">Trema orientale</name>
    <name type="common">Charcoal tree</name>
    <name type="synonym">Celtis orientalis</name>
    <dbReference type="NCBI Taxonomy" id="63057"/>
    <lineage>
        <taxon>Eukaryota</taxon>
        <taxon>Viridiplantae</taxon>
        <taxon>Streptophyta</taxon>
        <taxon>Embryophyta</taxon>
        <taxon>Tracheophyta</taxon>
        <taxon>Spermatophyta</taxon>
        <taxon>Magnoliopsida</taxon>
        <taxon>eudicotyledons</taxon>
        <taxon>Gunneridae</taxon>
        <taxon>Pentapetalae</taxon>
        <taxon>rosids</taxon>
        <taxon>fabids</taxon>
        <taxon>Rosales</taxon>
        <taxon>Cannabaceae</taxon>
        <taxon>Trema</taxon>
    </lineage>
</organism>
<name>A0A2P5F3A3_TREOI</name>
<keyword evidence="2" id="KW-0863">Zinc-finger</keyword>
<keyword evidence="6" id="KW-1185">Reference proteome</keyword>
<evidence type="ECO:0000313" key="6">
    <source>
        <dbReference type="Proteomes" id="UP000237000"/>
    </source>
</evidence>
<dbReference type="InParanoid" id="A0A2P5F3A3"/>
<sequence length="260" mass="29299">MEEKKPTDHSIPYDDDYFMIHRPDCGLAHGHAEIGLHPTFYRTELCRRGRHCEKMPCYSAHGQQQLRPKANNTTRRAVYFHDNNRRAADLVNEGDESDDNKSDGQTHIHTPTEAYDRQNAISAQTFQRPVLGLHTNMIPSKGGMREAGKTYLEAAMSSAQNHPTSADFTVSNSGERGNTQKSYLQAAMRGQIYSFLKRKQKNETLQHQNWGRIRILGEYIPQALTKPSVEAGGRHVKALKELREDTNPETVNPIAGSSQG</sequence>
<dbReference type="EMBL" id="JXTC01000068">
    <property type="protein sequence ID" value="PON92229.1"/>
    <property type="molecule type" value="Genomic_DNA"/>
</dbReference>
<dbReference type="Proteomes" id="UP000237000">
    <property type="component" value="Unassembled WGS sequence"/>
</dbReference>
<dbReference type="InterPro" id="IPR045234">
    <property type="entry name" value="Unkempt-like"/>
</dbReference>
<comment type="caution">
    <text evidence="5">The sequence shown here is derived from an EMBL/GenBank/DDBJ whole genome shotgun (WGS) entry which is preliminary data.</text>
</comment>
<dbReference type="AlphaFoldDB" id="A0A2P5F3A3"/>
<protein>
    <submittedName>
        <fullName evidence="5">Uncharacterized protein</fullName>
    </submittedName>
</protein>
<keyword evidence="1" id="KW-0479">Metal-binding</keyword>
<evidence type="ECO:0000313" key="5">
    <source>
        <dbReference type="EMBL" id="PON92229.1"/>
    </source>
</evidence>
<feature type="region of interest" description="Disordered" evidence="4">
    <location>
        <begin position="240"/>
        <end position="260"/>
    </location>
</feature>
<gene>
    <name evidence="5" type="ORF">TorRG33x02_120480</name>
</gene>
<feature type="region of interest" description="Disordered" evidence="4">
    <location>
        <begin position="91"/>
        <end position="116"/>
    </location>
</feature>
<evidence type="ECO:0000256" key="3">
    <source>
        <dbReference type="ARBA" id="ARBA00022833"/>
    </source>
</evidence>
<keyword evidence="3" id="KW-0862">Zinc</keyword>
<proteinExistence type="predicted"/>
<dbReference type="GO" id="GO:0008270">
    <property type="term" value="F:zinc ion binding"/>
    <property type="evidence" value="ECO:0007669"/>
    <property type="project" value="UniProtKB-KW"/>
</dbReference>